<dbReference type="SMART" id="SM00479">
    <property type="entry name" value="EXOIII"/>
    <property type="match status" value="1"/>
</dbReference>
<evidence type="ECO:0000313" key="3">
    <source>
        <dbReference type="EMBL" id="CAB4628107.1"/>
    </source>
</evidence>
<dbReference type="GO" id="GO:0003676">
    <property type="term" value="F:nucleic acid binding"/>
    <property type="evidence" value="ECO:0007669"/>
    <property type="project" value="InterPro"/>
</dbReference>
<organism evidence="2">
    <name type="scientific">freshwater metagenome</name>
    <dbReference type="NCBI Taxonomy" id="449393"/>
    <lineage>
        <taxon>unclassified sequences</taxon>
        <taxon>metagenomes</taxon>
        <taxon>ecological metagenomes</taxon>
    </lineage>
</organism>
<reference evidence="2" key="1">
    <citation type="submission" date="2020-05" db="EMBL/GenBank/DDBJ databases">
        <authorList>
            <person name="Chiriac C."/>
            <person name="Salcher M."/>
            <person name="Ghai R."/>
            <person name="Kavagutti S V."/>
        </authorList>
    </citation>
    <scope>NUCLEOTIDE SEQUENCE</scope>
</reference>
<dbReference type="PANTHER" id="PTHR30231">
    <property type="entry name" value="DNA POLYMERASE III SUBUNIT EPSILON"/>
    <property type="match status" value="1"/>
</dbReference>
<dbReference type="InterPro" id="IPR012337">
    <property type="entry name" value="RNaseH-like_sf"/>
</dbReference>
<feature type="domain" description="Exonuclease" evidence="1">
    <location>
        <begin position="11"/>
        <end position="177"/>
    </location>
</feature>
<proteinExistence type="predicted"/>
<protein>
    <submittedName>
        <fullName evidence="2">Unannotated protein</fullName>
    </submittedName>
</protein>
<dbReference type="InterPro" id="IPR013520">
    <property type="entry name" value="Ribonucl_H"/>
</dbReference>
<evidence type="ECO:0000259" key="1">
    <source>
        <dbReference type="SMART" id="SM00479"/>
    </source>
</evidence>
<evidence type="ECO:0000313" key="2">
    <source>
        <dbReference type="EMBL" id="CAB4554393.1"/>
    </source>
</evidence>
<dbReference type="EMBL" id="CAEZVO010000013">
    <property type="protein sequence ID" value="CAB4628107.1"/>
    <property type="molecule type" value="Genomic_DNA"/>
</dbReference>
<accession>A0A6J6CVV1</accession>
<name>A0A6J6CVV1_9ZZZZ</name>
<dbReference type="PANTHER" id="PTHR30231:SF42">
    <property type="entry name" value="EXONUCLEASE"/>
    <property type="match status" value="1"/>
</dbReference>
<gene>
    <name evidence="2" type="ORF">UFOPK1561_00511</name>
    <name evidence="3" type="ORF">UFOPK2044_00194</name>
</gene>
<dbReference type="Gene3D" id="3.30.420.10">
    <property type="entry name" value="Ribonuclease H-like superfamily/Ribonuclease H"/>
    <property type="match status" value="1"/>
</dbReference>
<dbReference type="SUPFAM" id="SSF53098">
    <property type="entry name" value="Ribonuclease H-like"/>
    <property type="match status" value="1"/>
</dbReference>
<dbReference type="CDD" id="cd06130">
    <property type="entry name" value="DNA_pol_III_epsilon_like"/>
    <property type="match status" value="1"/>
</dbReference>
<dbReference type="EMBL" id="CAEZSZ010000047">
    <property type="protein sequence ID" value="CAB4554393.1"/>
    <property type="molecule type" value="Genomic_DNA"/>
</dbReference>
<sequence>MCAYYGEVPLEFTAIDFETANGSPASPCAVGLVRVRDGQITDNLAFLIQPPVPHDWFHEGNIKVHGIRPSDVDGAPTAAEALELMLGFIGVDTLIAHNAVFDMGVLRATAAHIAKPLPELRYTCSLAISRKTYNLESYRLNSVAYAIGHEEFDHHDALADSDACARIVLHAADRHGVDSLDELLAETKQAYKPLLS</sequence>
<dbReference type="GO" id="GO:0005829">
    <property type="term" value="C:cytosol"/>
    <property type="evidence" value="ECO:0007669"/>
    <property type="project" value="TreeGrafter"/>
</dbReference>
<dbReference type="AlphaFoldDB" id="A0A6J6CVV1"/>
<dbReference type="InterPro" id="IPR036397">
    <property type="entry name" value="RNaseH_sf"/>
</dbReference>
<dbReference type="GO" id="GO:0008408">
    <property type="term" value="F:3'-5' exonuclease activity"/>
    <property type="evidence" value="ECO:0007669"/>
    <property type="project" value="TreeGrafter"/>
</dbReference>
<dbReference type="Pfam" id="PF00929">
    <property type="entry name" value="RNase_T"/>
    <property type="match status" value="1"/>
</dbReference>